<dbReference type="EMBL" id="MN695289">
    <property type="protein sequence ID" value="QGY72906.1"/>
    <property type="molecule type" value="Genomic_DNA"/>
</dbReference>
<name>A0A6B9HD24_9BURK</name>
<reference evidence="1" key="1">
    <citation type="journal article" date="2020" name="ACS Chem. Biol.">
        <title>Genome Mining and Heterologous Expression Reveal Two Distinct Families of Lasso Peptides Highly Conserved in Endofungal Bacteria.</title>
        <authorList>
            <person name="Bratovanov E.V."/>
            <person name="Ishida K."/>
            <person name="Heinze B."/>
            <person name="Pidot S.J."/>
            <person name="Stinear T.P."/>
            <person name="Hegemann J.D."/>
            <person name="Marahiel M.A."/>
            <person name="Hertweck C."/>
        </authorList>
    </citation>
    <scope>NUCLEOTIDE SEQUENCE</scope>
    <source>
        <strain evidence="1">B8</strain>
    </source>
</reference>
<proteinExistence type="predicted"/>
<sequence length="51" mass="5529">MPGAGCNPYLAITGTLAAGYLRMSQVLKPTEPHPATEISDRIRCRAICRKV</sequence>
<accession>A0A6B9HD24</accession>
<evidence type="ECO:0008006" key="2">
    <source>
        <dbReference type="Google" id="ProtNLM"/>
    </source>
</evidence>
<organism evidence="1">
    <name type="scientific">Mycetohabitans sp</name>
    <dbReference type="NCBI Taxonomy" id="2571162"/>
    <lineage>
        <taxon>Bacteria</taxon>
        <taxon>Pseudomonadati</taxon>
        <taxon>Pseudomonadota</taxon>
        <taxon>Betaproteobacteria</taxon>
        <taxon>Burkholderiales</taxon>
        <taxon>Burkholderiaceae</taxon>
        <taxon>Mycetohabitans</taxon>
    </lineage>
</organism>
<dbReference type="AlphaFoldDB" id="A0A6B9HD24"/>
<evidence type="ECO:0000313" key="1">
    <source>
        <dbReference type="EMBL" id="QGY72906.1"/>
    </source>
</evidence>
<protein>
    <recommendedName>
        <fullName evidence="2">GS catalytic domain-containing protein</fullName>
    </recommendedName>
</protein>